<sequence>MNYSIKLDMQLDGPALQVMLRTLDAGPHGLMRSIIDSIIQQAQAQEAEAKAAAGDATTTIDGIPVDAMPN</sequence>
<gene>
    <name evidence="1" type="ORF">UFOVP232_15</name>
</gene>
<organism evidence="1">
    <name type="scientific">uncultured Caudovirales phage</name>
    <dbReference type="NCBI Taxonomy" id="2100421"/>
    <lineage>
        <taxon>Viruses</taxon>
        <taxon>Duplodnaviria</taxon>
        <taxon>Heunggongvirae</taxon>
        <taxon>Uroviricota</taxon>
        <taxon>Caudoviricetes</taxon>
        <taxon>Peduoviridae</taxon>
        <taxon>Maltschvirus</taxon>
        <taxon>Maltschvirus maltsch</taxon>
    </lineage>
</organism>
<proteinExistence type="predicted"/>
<evidence type="ECO:0000313" key="1">
    <source>
        <dbReference type="EMBL" id="CAB5219972.1"/>
    </source>
</evidence>
<reference evidence="1" key="1">
    <citation type="submission" date="2020-05" db="EMBL/GenBank/DDBJ databases">
        <authorList>
            <person name="Chiriac C."/>
            <person name="Salcher M."/>
            <person name="Ghai R."/>
            <person name="Kavagutti S V."/>
        </authorList>
    </citation>
    <scope>NUCLEOTIDE SEQUENCE</scope>
</reference>
<dbReference type="EMBL" id="LR798281">
    <property type="protein sequence ID" value="CAB5219972.1"/>
    <property type="molecule type" value="Genomic_DNA"/>
</dbReference>
<accession>A0A6J7WTF3</accession>
<name>A0A6J7WTF3_9CAUD</name>
<protein>
    <submittedName>
        <fullName evidence="1">Uncharacterized protein</fullName>
    </submittedName>
</protein>